<feature type="domain" description="Amidase" evidence="2">
    <location>
        <begin position="59"/>
        <end position="255"/>
    </location>
</feature>
<gene>
    <name evidence="3" type="ORF">CEY00_Acc16282</name>
</gene>
<proteinExistence type="predicted"/>
<evidence type="ECO:0000259" key="2">
    <source>
        <dbReference type="Pfam" id="PF01425"/>
    </source>
</evidence>
<keyword evidence="1" id="KW-0732">Signal</keyword>
<feature type="chain" id="PRO_5015326504" evidence="1">
    <location>
        <begin position="30"/>
        <end position="439"/>
    </location>
</feature>
<dbReference type="OrthoDB" id="566138at2759"/>
<organism evidence="3 4">
    <name type="scientific">Actinidia chinensis var. chinensis</name>
    <name type="common">Chinese soft-hair kiwi</name>
    <dbReference type="NCBI Taxonomy" id="1590841"/>
    <lineage>
        <taxon>Eukaryota</taxon>
        <taxon>Viridiplantae</taxon>
        <taxon>Streptophyta</taxon>
        <taxon>Embryophyta</taxon>
        <taxon>Tracheophyta</taxon>
        <taxon>Spermatophyta</taxon>
        <taxon>Magnoliopsida</taxon>
        <taxon>eudicotyledons</taxon>
        <taxon>Gunneridae</taxon>
        <taxon>Pentapetalae</taxon>
        <taxon>asterids</taxon>
        <taxon>Ericales</taxon>
        <taxon>Actinidiaceae</taxon>
        <taxon>Actinidia</taxon>
    </lineage>
</organism>
<dbReference type="Proteomes" id="UP000241394">
    <property type="component" value="Chromosome LG14"/>
</dbReference>
<dbReference type="InterPro" id="IPR036928">
    <property type="entry name" value="AS_sf"/>
</dbReference>
<evidence type="ECO:0000256" key="1">
    <source>
        <dbReference type="SAM" id="SignalP"/>
    </source>
</evidence>
<sequence>MSSSSSMLNPKLSLQLLLFLVLLLSGSRTIPSNALSIKEASVRDLQTAFRTNHLNSRKLVEFYIEEIRRLNPVVRGVIEVNPDALYQADLADKERKAKAPRSLYGLHGIPVLLKDNIATKDRLNTTAGSFALLKSIVPRDAGVVTKLRKVGAIILGKSSLSEWASFRSINAPNGWSARGGQGKNPYVLSADPCGSSSGSAISVAANMVAVSVGTETDGSILCPSSSNAVVGIKPTVGLTSRAGVIPISPRQDTIGERGAILVDHLEIANIEEILNSTASGEAVALIAEFKLALNAYLKDLVASPVRSLADVIAFNQKNADLEMIKEFGQVIFLAAEATNGIGDTEKAALLNLAKLTGDGFETIMRYKQLDAVVTPGSAAAPVLAIGGFPGISVPAGFDENGVPFGITFGGLKGSEPKLIEIAYGFEQATQIRKPPSFKP</sequence>
<dbReference type="PANTHER" id="PTHR42678">
    <property type="entry name" value="AMIDASE"/>
    <property type="match status" value="1"/>
</dbReference>
<feature type="signal peptide" evidence="1">
    <location>
        <begin position="1"/>
        <end position="29"/>
    </location>
</feature>
<evidence type="ECO:0000313" key="4">
    <source>
        <dbReference type="Proteomes" id="UP000241394"/>
    </source>
</evidence>
<protein>
    <submittedName>
        <fullName evidence="3">Amidase</fullName>
    </submittedName>
</protein>
<dbReference type="Pfam" id="PF01425">
    <property type="entry name" value="Amidase"/>
    <property type="match status" value="1"/>
</dbReference>
<dbReference type="PANTHER" id="PTHR42678:SF34">
    <property type="entry name" value="OS04G0183300 PROTEIN"/>
    <property type="match status" value="1"/>
</dbReference>
<dbReference type="Gene3D" id="3.90.1300.10">
    <property type="entry name" value="Amidase signature (AS) domain"/>
    <property type="match status" value="2"/>
</dbReference>
<dbReference type="EMBL" id="NKQK01000014">
    <property type="protein sequence ID" value="PSS12071.1"/>
    <property type="molecule type" value="Genomic_DNA"/>
</dbReference>
<reference evidence="4" key="2">
    <citation type="journal article" date="2018" name="BMC Genomics">
        <title>A manually annotated Actinidia chinensis var. chinensis (kiwifruit) genome highlights the challenges associated with draft genomes and gene prediction in plants.</title>
        <authorList>
            <person name="Pilkington S.M."/>
            <person name="Crowhurst R."/>
            <person name="Hilario E."/>
            <person name="Nardozza S."/>
            <person name="Fraser L."/>
            <person name="Peng Y."/>
            <person name="Gunaseelan K."/>
            <person name="Simpson R."/>
            <person name="Tahir J."/>
            <person name="Deroles S.C."/>
            <person name="Templeton K."/>
            <person name="Luo Z."/>
            <person name="Davy M."/>
            <person name="Cheng C."/>
            <person name="McNeilage M."/>
            <person name="Scaglione D."/>
            <person name="Liu Y."/>
            <person name="Zhang Q."/>
            <person name="Datson P."/>
            <person name="De Silva N."/>
            <person name="Gardiner S.E."/>
            <person name="Bassett H."/>
            <person name="Chagne D."/>
            <person name="McCallum J."/>
            <person name="Dzierzon H."/>
            <person name="Deng C."/>
            <person name="Wang Y.Y."/>
            <person name="Barron L."/>
            <person name="Manako K."/>
            <person name="Bowen J."/>
            <person name="Foster T.M."/>
            <person name="Erridge Z.A."/>
            <person name="Tiffin H."/>
            <person name="Waite C.N."/>
            <person name="Davies K.M."/>
            <person name="Grierson E.P."/>
            <person name="Laing W.A."/>
            <person name="Kirk R."/>
            <person name="Chen X."/>
            <person name="Wood M."/>
            <person name="Montefiori M."/>
            <person name="Brummell D.A."/>
            <person name="Schwinn K.E."/>
            <person name="Catanach A."/>
            <person name="Fullerton C."/>
            <person name="Li D."/>
            <person name="Meiyalaghan S."/>
            <person name="Nieuwenhuizen N."/>
            <person name="Read N."/>
            <person name="Prakash R."/>
            <person name="Hunter D."/>
            <person name="Zhang H."/>
            <person name="McKenzie M."/>
            <person name="Knabel M."/>
            <person name="Harris A."/>
            <person name="Allan A.C."/>
            <person name="Gleave A."/>
            <person name="Chen A."/>
            <person name="Janssen B.J."/>
            <person name="Plunkett B."/>
            <person name="Ampomah-Dwamena C."/>
            <person name="Voogd C."/>
            <person name="Leif D."/>
            <person name="Lafferty D."/>
            <person name="Souleyre E.J.F."/>
            <person name="Varkonyi-Gasic E."/>
            <person name="Gambi F."/>
            <person name="Hanley J."/>
            <person name="Yao J.L."/>
            <person name="Cheung J."/>
            <person name="David K.M."/>
            <person name="Warren B."/>
            <person name="Marsh K."/>
            <person name="Snowden K.C."/>
            <person name="Lin-Wang K."/>
            <person name="Brian L."/>
            <person name="Martinez-Sanchez M."/>
            <person name="Wang M."/>
            <person name="Ileperuma N."/>
            <person name="Macnee N."/>
            <person name="Campin R."/>
            <person name="McAtee P."/>
            <person name="Drummond R.S.M."/>
            <person name="Espley R.V."/>
            <person name="Ireland H.S."/>
            <person name="Wu R."/>
            <person name="Atkinson R.G."/>
            <person name="Karunairetnam S."/>
            <person name="Bulley S."/>
            <person name="Chunkath S."/>
            <person name="Hanley Z."/>
            <person name="Storey R."/>
            <person name="Thrimawithana A.H."/>
            <person name="Thomson S."/>
            <person name="David C."/>
            <person name="Testolin R."/>
            <person name="Huang H."/>
            <person name="Hellens R.P."/>
            <person name="Schaffer R.J."/>
        </authorList>
    </citation>
    <scope>NUCLEOTIDE SEQUENCE [LARGE SCALE GENOMIC DNA]</scope>
    <source>
        <strain evidence="4">cv. Red5</strain>
    </source>
</reference>
<reference evidence="3 4" key="1">
    <citation type="submission" date="2017-07" db="EMBL/GenBank/DDBJ databases">
        <title>An improved, manually edited Actinidia chinensis var. chinensis (kiwifruit) genome highlights the challenges associated with draft genomes and gene prediction in plants.</title>
        <authorList>
            <person name="Pilkington S."/>
            <person name="Crowhurst R."/>
            <person name="Hilario E."/>
            <person name="Nardozza S."/>
            <person name="Fraser L."/>
            <person name="Peng Y."/>
            <person name="Gunaseelan K."/>
            <person name="Simpson R."/>
            <person name="Tahir J."/>
            <person name="Deroles S."/>
            <person name="Templeton K."/>
            <person name="Luo Z."/>
            <person name="Davy M."/>
            <person name="Cheng C."/>
            <person name="Mcneilage M."/>
            <person name="Scaglione D."/>
            <person name="Liu Y."/>
            <person name="Zhang Q."/>
            <person name="Datson P."/>
            <person name="De Silva N."/>
            <person name="Gardiner S."/>
            <person name="Bassett H."/>
            <person name="Chagne D."/>
            <person name="Mccallum J."/>
            <person name="Dzierzon H."/>
            <person name="Deng C."/>
            <person name="Wang Y.-Y."/>
            <person name="Barron N."/>
            <person name="Manako K."/>
            <person name="Bowen J."/>
            <person name="Foster T."/>
            <person name="Erridge Z."/>
            <person name="Tiffin H."/>
            <person name="Waite C."/>
            <person name="Davies K."/>
            <person name="Grierson E."/>
            <person name="Laing W."/>
            <person name="Kirk R."/>
            <person name="Chen X."/>
            <person name="Wood M."/>
            <person name="Montefiori M."/>
            <person name="Brummell D."/>
            <person name="Schwinn K."/>
            <person name="Catanach A."/>
            <person name="Fullerton C."/>
            <person name="Li D."/>
            <person name="Meiyalaghan S."/>
            <person name="Nieuwenhuizen N."/>
            <person name="Read N."/>
            <person name="Prakash R."/>
            <person name="Hunter D."/>
            <person name="Zhang H."/>
            <person name="Mckenzie M."/>
            <person name="Knabel M."/>
            <person name="Harris A."/>
            <person name="Allan A."/>
            <person name="Chen A."/>
            <person name="Janssen B."/>
            <person name="Plunkett B."/>
            <person name="Dwamena C."/>
            <person name="Voogd C."/>
            <person name="Leif D."/>
            <person name="Lafferty D."/>
            <person name="Souleyre E."/>
            <person name="Varkonyi-Gasic E."/>
            <person name="Gambi F."/>
            <person name="Hanley J."/>
            <person name="Yao J.-L."/>
            <person name="Cheung J."/>
            <person name="David K."/>
            <person name="Warren B."/>
            <person name="Marsh K."/>
            <person name="Snowden K."/>
            <person name="Lin-Wang K."/>
            <person name="Brian L."/>
            <person name="Martinez-Sanchez M."/>
            <person name="Wang M."/>
            <person name="Ileperuma N."/>
            <person name="Macnee N."/>
            <person name="Campin R."/>
            <person name="Mcatee P."/>
            <person name="Drummond R."/>
            <person name="Espley R."/>
            <person name="Ireland H."/>
            <person name="Wu R."/>
            <person name="Atkinson R."/>
            <person name="Karunairetnam S."/>
            <person name="Bulley S."/>
            <person name="Chunkath S."/>
            <person name="Hanley Z."/>
            <person name="Storey R."/>
            <person name="Thrimawithana A."/>
            <person name="Thomson S."/>
            <person name="David C."/>
            <person name="Testolin R."/>
        </authorList>
    </citation>
    <scope>NUCLEOTIDE SEQUENCE [LARGE SCALE GENOMIC DNA]</scope>
    <source>
        <strain evidence="4">cv. Red5</strain>
        <tissue evidence="3">Young leaf</tissue>
    </source>
</reference>
<dbReference type="InParanoid" id="A0A2R6QQ82"/>
<dbReference type="SUPFAM" id="SSF75304">
    <property type="entry name" value="Amidase signature (AS) enzymes"/>
    <property type="match status" value="1"/>
</dbReference>
<dbReference type="OMA" id="VEDLAIM"/>
<dbReference type="Gramene" id="PSS12071">
    <property type="protein sequence ID" value="PSS12071"/>
    <property type="gene ID" value="CEY00_Acc16282"/>
</dbReference>
<name>A0A2R6QQ82_ACTCC</name>
<accession>A0A2R6QQ82</accession>
<dbReference type="InterPro" id="IPR023631">
    <property type="entry name" value="Amidase_dom"/>
</dbReference>
<comment type="caution">
    <text evidence="3">The sequence shown here is derived from an EMBL/GenBank/DDBJ whole genome shotgun (WGS) entry which is preliminary data.</text>
</comment>
<evidence type="ECO:0000313" key="3">
    <source>
        <dbReference type="EMBL" id="PSS12071.1"/>
    </source>
</evidence>
<keyword evidence="4" id="KW-1185">Reference proteome</keyword>
<dbReference type="STRING" id="1590841.A0A2R6QQ82"/>
<dbReference type="AlphaFoldDB" id="A0A2R6QQ82"/>